<dbReference type="EMBL" id="QRGO01000001">
    <property type="protein sequence ID" value="RDV03289.1"/>
    <property type="molecule type" value="Genomic_DNA"/>
</dbReference>
<dbReference type="Pfam" id="PF13598">
    <property type="entry name" value="DUF4139"/>
    <property type="match status" value="1"/>
</dbReference>
<keyword evidence="5" id="KW-1185">Reference proteome</keyword>
<evidence type="ECO:0000259" key="3">
    <source>
        <dbReference type="Pfam" id="PF13600"/>
    </source>
</evidence>
<reference evidence="5" key="1">
    <citation type="submission" date="2018-08" db="EMBL/GenBank/DDBJ databases">
        <authorList>
            <person name="Kim S.-J."/>
            <person name="Jung G.-Y."/>
        </authorList>
    </citation>
    <scope>NUCLEOTIDE SEQUENCE [LARGE SCALE GENOMIC DNA]</scope>
    <source>
        <strain evidence="5">GY_H</strain>
    </source>
</reference>
<comment type="caution">
    <text evidence="4">The sequence shown here is derived from an EMBL/GenBank/DDBJ whole genome shotgun (WGS) entry which is preliminary data.</text>
</comment>
<dbReference type="Proteomes" id="UP000263993">
    <property type="component" value="Unassembled WGS sequence"/>
</dbReference>
<dbReference type="InterPro" id="IPR011935">
    <property type="entry name" value="CHP02231"/>
</dbReference>
<dbReference type="RefSeq" id="WP_115515315.1">
    <property type="nucleotide sequence ID" value="NZ_QRGO01000001.1"/>
</dbReference>
<evidence type="ECO:0000313" key="4">
    <source>
        <dbReference type="EMBL" id="RDV03289.1"/>
    </source>
</evidence>
<dbReference type="PANTHER" id="PTHR31005">
    <property type="entry name" value="DUF4139 DOMAIN-CONTAINING PROTEIN"/>
    <property type="match status" value="1"/>
</dbReference>
<feature type="domain" description="DUF4139" evidence="2">
    <location>
        <begin position="221"/>
        <end position="539"/>
    </location>
</feature>
<organism evidence="4 5">
    <name type="scientific">Undibacter mobilis</name>
    <dbReference type="NCBI Taxonomy" id="2292256"/>
    <lineage>
        <taxon>Bacteria</taxon>
        <taxon>Pseudomonadati</taxon>
        <taxon>Pseudomonadota</taxon>
        <taxon>Alphaproteobacteria</taxon>
        <taxon>Hyphomicrobiales</taxon>
        <taxon>Nitrobacteraceae</taxon>
        <taxon>Undibacter</taxon>
    </lineage>
</organism>
<proteinExistence type="predicted"/>
<evidence type="ECO:0000259" key="2">
    <source>
        <dbReference type="Pfam" id="PF13598"/>
    </source>
</evidence>
<name>A0A371B6S4_9BRAD</name>
<protein>
    <submittedName>
        <fullName evidence="4">Mucoidy inhibitor MuiA family protein</fullName>
    </submittedName>
</protein>
<dbReference type="PANTHER" id="PTHR31005:SF8">
    <property type="entry name" value="DUF4139 DOMAIN-CONTAINING PROTEIN"/>
    <property type="match status" value="1"/>
</dbReference>
<accession>A0A371B6S4</accession>
<gene>
    <name evidence="4" type="ORF">DXH78_01015</name>
</gene>
<feature type="signal peptide" evidence="1">
    <location>
        <begin position="1"/>
        <end position="27"/>
    </location>
</feature>
<dbReference type="AlphaFoldDB" id="A0A371B6S4"/>
<feature type="chain" id="PRO_5016695339" evidence="1">
    <location>
        <begin position="28"/>
        <end position="548"/>
    </location>
</feature>
<dbReference type="OrthoDB" id="580912at2"/>
<evidence type="ECO:0000256" key="1">
    <source>
        <dbReference type="SAM" id="SignalP"/>
    </source>
</evidence>
<dbReference type="Pfam" id="PF13600">
    <property type="entry name" value="DUF4140"/>
    <property type="match status" value="1"/>
</dbReference>
<dbReference type="NCBIfam" id="TIGR02231">
    <property type="entry name" value="mucoidy inhibitor MuiA family protein"/>
    <property type="match status" value="1"/>
</dbReference>
<dbReference type="InterPro" id="IPR037291">
    <property type="entry name" value="DUF4139"/>
</dbReference>
<evidence type="ECO:0000313" key="5">
    <source>
        <dbReference type="Proteomes" id="UP000263993"/>
    </source>
</evidence>
<keyword evidence="1" id="KW-0732">Signal</keyword>
<feature type="domain" description="DUF4140" evidence="3">
    <location>
        <begin position="39"/>
        <end position="134"/>
    </location>
</feature>
<dbReference type="InterPro" id="IPR025554">
    <property type="entry name" value="DUF4140"/>
</dbReference>
<sequence length="548" mass="59126">MHCLLLSPRRFLTSAAILVSFAAPAMAAELETSSRIDNVTVYPDGATVTRLINIDLAAGDHTVLARDFPLSLDPSSLRVEGEGARLTIGAIDAAVPRAAPPANLPEIDQRIEKLRDRRAELDGSIAAAQARRQFAQNFAQNSPAALGEKDRARPLAEWREAFAAVAEEVAAAEGAVRDARIKQRDIDRELARLESERRANPPRKIDLRIGVVAGQAAPATLRVTYTVRNARWVPLYDARLDTDGKGGKPSLELIRRAEVVQSTGEDWTDVALAVSTARIAKGGNAPELRPLLAHFPAPPPPAAAAYEKRDMLAARAPDSAGPEAMPAPAREQEAAFEAGGFQAVFRVPGRVSMMAQQGARSFRLATTTIAPELIVRAVPALDVTAFLEAGFRNAEETPLMPGRVALYRDGLYVGRSSVALTPKDEEVRLGFGADDQVKIARTVARKLEGSAGIIGSSKTDEREFKITVRNGHSFPVKVSIEDQIPVSEAADIVVEMLSSTTPPTARDVRDRRGVLEWAFEAAPGEARDIKLGWRVKWPKDKAVVLSPA</sequence>